<gene>
    <name evidence="2" type="ORF">OEV98_14605</name>
</gene>
<dbReference type="PANTHER" id="PTHR33990">
    <property type="entry name" value="PROTEIN YJDN-RELATED"/>
    <property type="match status" value="1"/>
</dbReference>
<evidence type="ECO:0000259" key="1">
    <source>
        <dbReference type="Pfam" id="PF06983"/>
    </source>
</evidence>
<comment type="caution">
    <text evidence="2">The sequence shown here is derived from an EMBL/GenBank/DDBJ whole genome shotgun (WGS) entry which is preliminary data.</text>
</comment>
<dbReference type="Gene3D" id="3.30.720.100">
    <property type="match status" value="1"/>
</dbReference>
<dbReference type="EMBL" id="JAOUSF010000005">
    <property type="protein sequence ID" value="MCU9614772.1"/>
    <property type="molecule type" value="Genomic_DNA"/>
</dbReference>
<protein>
    <submittedName>
        <fullName evidence="2">VOC family protein</fullName>
    </submittedName>
</protein>
<reference evidence="2" key="1">
    <citation type="submission" date="2022-10" db="EMBL/GenBank/DDBJ databases">
        <title>Description of Fervidibacillus gen. nov. in the family Fervidibacillaceae fam. nov. with two species, Fervidibacillus albus sp. nov., and Fervidibacillus halotolerans sp. nov., isolated from tidal flat sediments.</title>
        <authorList>
            <person name="Kwon K.K."/>
            <person name="Yang S.-H."/>
        </authorList>
    </citation>
    <scope>NUCLEOTIDE SEQUENCE</scope>
    <source>
        <strain evidence="2">JCM 19140</strain>
    </source>
</reference>
<dbReference type="InterPro" id="IPR029068">
    <property type="entry name" value="Glyas_Bleomycin-R_OHBP_Dase"/>
</dbReference>
<keyword evidence="3" id="KW-1185">Reference proteome</keyword>
<dbReference type="AlphaFoldDB" id="A0AAE3LPB6"/>
<dbReference type="Proteomes" id="UP001209318">
    <property type="component" value="Unassembled WGS sequence"/>
</dbReference>
<evidence type="ECO:0000313" key="2">
    <source>
        <dbReference type="EMBL" id="MCU9614772.1"/>
    </source>
</evidence>
<feature type="domain" description="PhnB-like" evidence="1">
    <location>
        <begin position="3"/>
        <end position="127"/>
    </location>
</feature>
<dbReference type="PANTHER" id="PTHR33990:SF4">
    <property type="entry name" value="PHNB-LIKE DOMAIN-CONTAINING PROTEIN"/>
    <property type="match status" value="1"/>
</dbReference>
<accession>A0AAE3LPB6</accession>
<sequence>MTKITTFLMFEGRAEEAINLYTSVFHNSELKQISRYGANEDGPEGSVMQAVFTLNGQEFMCIDSFVHHSFSFTPSISLFVTFDKESELDRVYSTLSEGGSILMPLDSYPFSKKFAWISDKFGVTWQLSLGQ</sequence>
<dbReference type="SUPFAM" id="SSF54593">
    <property type="entry name" value="Glyoxalase/Bleomycin resistance protein/Dihydroxybiphenyl dioxygenase"/>
    <property type="match status" value="1"/>
</dbReference>
<evidence type="ECO:0000313" key="3">
    <source>
        <dbReference type="Proteomes" id="UP001209318"/>
    </source>
</evidence>
<name>A0AAE3LPB6_9BACI</name>
<dbReference type="RefSeq" id="WP_263074093.1">
    <property type="nucleotide sequence ID" value="NZ_JAOUSF010000005.1"/>
</dbReference>
<dbReference type="Pfam" id="PF06983">
    <property type="entry name" value="3-dmu-9_3-mt"/>
    <property type="match status" value="1"/>
</dbReference>
<organism evidence="2 3">
    <name type="scientific">Perspicuibacillus lycopersici</name>
    <dbReference type="NCBI Taxonomy" id="1325689"/>
    <lineage>
        <taxon>Bacteria</taxon>
        <taxon>Bacillati</taxon>
        <taxon>Bacillota</taxon>
        <taxon>Bacilli</taxon>
        <taxon>Bacillales</taxon>
        <taxon>Bacillaceae</taxon>
        <taxon>Perspicuibacillus</taxon>
    </lineage>
</organism>
<proteinExistence type="predicted"/>
<dbReference type="InterPro" id="IPR028973">
    <property type="entry name" value="PhnB-like"/>
</dbReference>
<dbReference type="Gene3D" id="3.30.720.110">
    <property type="match status" value="1"/>
</dbReference>
<dbReference type="InterPro" id="IPR009725">
    <property type="entry name" value="3_dmu_93_MTrfase"/>
</dbReference>
<dbReference type="PIRSF" id="PIRSF021700">
    <property type="entry name" value="3_dmu_93_MTrfase"/>
    <property type="match status" value="1"/>
</dbReference>
<dbReference type="CDD" id="cd06588">
    <property type="entry name" value="PhnB_like"/>
    <property type="match status" value="1"/>
</dbReference>